<keyword evidence="3 8" id="KW-0378">Hydrolase</keyword>
<comment type="cofactor">
    <cofactor evidence="1">
        <name>Mn(2+)</name>
        <dbReference type="ChEBI" id="CHEBI:29035"/>
    </cofactor>
</comment>
<evidence type="ECO:0000256" key="7">
    <source>
        <dbReference type="ARBA" id="ARBA00048336"/>
    </source>
</evidence>
<dbReference type="CDD" id="cd00144">
    <property type="entry name" value="MPP_PPP_family"/>
    <property type="match status" value="1"/>
</dbReference>
<dbReference type="PANTHER" id="PTHR11668:SF300">
    <property type="entry name" value="SERINE_THREONINE-PROTEIN PHOSPHATASE"/>
    <property type="match status" value="1"/>
</dbReference>
<dbReference type="InterPro" id="IPR006186">
    <property type="entry name" value="Ser/Thr-sp_prot-phosphatase"/>
</dbReference>
<evidence type="ECO:0000256" key="2">
    <source>
        <dbReference type="ARBA" id="ARBA00022723"/>
    </source>
</evidence>
<dbReference type="PROSITE" id="PS00125">
    <property type="entry name" value="SER_THR_PHOSPHATASE"/>
    <property type="match status" value="1"/>
</dbReference>
<dbReference type="PANTHER" id="PTHR11668">
    <property type="entry name" value="SERINE/THREONINE PROTEIN PHOSPHATASE"/>
    <property type="match status" value="1"/>
</dbReference>
<organism evidence="11 12">
    <name type="scientific">Paratrimastix pyriformis</name>
    <dbReference type="NCBI Taxonomy" id="342808"/>
    <lineage>
        <taxon>Eukaryota</taxon>
        <taxon>Metamonada</taxon>
        <taxon>Preaxostyla</taxon>
        <taxon>Paratrimastigidae</taxon>
        <taxon>Paratrimastix</taxon>
    </lineage>
</organism>
<dbReference type="EMBL" id="JAPMOS010000018">
    <property type="protein sequence ID" value="KAJ4459611.1"/>
    <property type="molecule type" value="Genomic_DNA"/>
</dbReference>
<evidence type="ECO:0000256" key="5">
    <source>
        <dbReference type="ARBA" id="ARBA00023211"/>
    </source>
</evidence>
<feature type="domain" description="Serine/threonine specific protein phosphatases" evidence="10">
    <location>
        <begin position="691"/>
        <end position="696"/>
    </location>
</feature>
<keyword evidence="4" id="KW-0904">Protein phosphatase</keyword>
<sequence>MLSGAVLPDLLRQVKTNGITAAILVTSEGSLLASSGPDEQDAVLGGIAADIWLAYETSAGPEMQNLIVDCDARTAVTTGWRYLCFTTGWRYLCFTGQYFVGELNTIAPKMISKPTESISIPAVLLALPSAPFAMSSRKIVLNFTEVKSQGPQAMPRMSHASVTVDHTIFYLFGESGKDNDRIFYKDICAYNTVTNTWTRPVGGPLSPAHAIGMQSRGDHSALLFGKDKITLFGGRNRERYFNDVLIYQYEDDENLTPIQMECTGTLPPTRRGHSAANIGNEKMLIFGGQGANGDLYGDTHILDMETQRWMRAHCRVGAVGRGLIVGLGRSVVGRVGWRMAGTWAAGLGRAGSEQWMQLEMEGPHPGPRLGHSMTLVGPDGSAILMWGGCNENYDYCNLGFVFDGRTRRWSRADMMGSYPCPRSFHKASLVDDNLWVFGGWSGYRTCTGLWKAGLQLVDSPVEAAGEELHQHPAGAFSSGSGDPSALTYVVEKANEPPGERLRALRTSGFTATAYHRTNELPIHVRLHGPGETHILNATPTAFPQAFQRIVPGPEDAVPDPASLPAPPPSVAPLQPDEEAMLDRMINNYLAASWESYCPTIPELDRLIALATAIFSNEPSLLQVDLPVKIFGDIHGQMQDLRKFFSLCGNPVTDVCQYCFLGDYVDRGRNSVPVITLLFALKVRYRSRFHLLRGNHETEATNMEYGFRAECDELFGGPGGEHVWSAFNRAFTYMAPAALVGHQVFCVHGGLSPQLDLKSIYVIRRPCKGDADSQPLLYDMMWSDPAVREDDPAEYKPNPRGGGHEFNRLAVEKFVQKNGLKMVVRGHEVAEEGFFRFAGDKMLTVFSATNYGGIKNKGAMLLLDEHLTATLEVIKPDFPATPTMPPARLHPGSPSQQQQQQQQQQQDSLMMGGWPDGLLSPPLPAPSGPKGAPATAISAAALGLSQALVSSPSTTALASRMALGEAVVGGGPVPMALEGPPPATPPMTMIPSRTIATLLLAPAPLWVCVPLGTSPPAVVWRAPYAAAAAALCVRLSSAQLSPRQSTARHGTARHGKGWDGMGHEEQGPAHHRPRAIIPQPPLPSETTCGGGE</sequence>
<dbReference type="Gene3D" id="3.30.450.30">
    <property type="entry name" value="Dynein light chain 2a, cytoplasmic"/>
    <property type="match status" value="1"/>
</dbReference>
<dbReference type="InterPro" id="IPR029052">
    <property type="entry name" value="Metallo-depent_PP-like"/>
</dbReference>
<evidence type="ECO:0000313" key="12">
    <source>
        <dbReference type="Proteomes" id="UP001141327"/>
    </source>
</evidence>
<comment type="catalytic activity">
    <reaction evidence="6">
        <text>O-phospho-L-seryl-[protein] + H2O = L-seryl-[protein] + phosphate</text>
        <dbReference type="Rhea" id="RHEA:20629"/>
        <dbReference type="Rhea" id="RHEA-COMP:9863"/>
        <dbReference type="Rhea" id="RHEA-COMP:11604"/>
        <dbReference type="ChEBI" id="CHEBI:15377"/>
        <dbReference type="ChEBI" id="CHEBI:29999"/>
        <dbReference type="ChEBI" id="CHEBI:43474"/>
        <dbReference type="ChEBI" id="CHEBI:83421"/>
        <dbReference type="EC" id="3.1.3.16"/>
    </reaction>
</comment>
<name>A0ABQ8UK64_9EUKA</name>
<reference evidence="11" key="1">
    <citation type="journal article" date="2022" name="bioRxiv">
        <title>Genomics of Preaxostyla Flagellates Illuminates Evolutionary Transitions and the Path Towards Mitochondrial Loss.</title>
        <authorList>
            <person name="Novak L.V.F."/>
            <person name="Treitli S.C."/>
            <person name="Pyrih J."/>
            <person name="Halakuc P."/>
            <person name="Pipaliya S.V."/>
            <person name="Vacek V."/>
            <person name="Brzon O."/>
            <person name="Soukal P."/>
            <person name="Eme L."/>
            <person name="Dacks J.B."/>
            <person name="Karnkowska A."/>
            <person name="Elias M."/>
            <person name="Hampl V."/>
        </authorList>
    </citation>
    <scope>NUCLEOTIDE SEQUENCE</scope>
    <source>
        <strain evidence="11">RCP-MX</strain>
    </source>
</reference>
<dbReference type="Gene3D" id="3.60.21.10">
    <property type="match status" value="1"/>
</dbReference>
<comment type="caution">
    <text evidence="11">The sequence shown here is derived from an EMBL/GenBank/DDBJ whole genome shotgun (WGS) entry which is preliminary data.</text>
</comment>
<keyword evidence="12" id="KW-1185">Reference proteome</keyword>
<evidence type="ECO:0000259" key="10">
    <source>
        <dbReference type="PROSITE" id="PS00125"/>
    </source>
</evidence>
<dbReference type="InterPro" id="IPR050341">
    <property type="entry name" value="PP1_catalytic_subunit"/>
</dbReference>
<dbReference type="SUPFAM" id="SSF117281">
    <property type="entry name" value="Kelch motif"/>
    <property type="match status" value="2"/>
</dbReference>
<evidence type="ECO:0000256" key="8">
    <source>
        <dbReference type="RuleBase" id="RU004273"/>
    </source>
</evidence>
<evidence type="ECO:0000256" key="3">
    <source>
        <dbReference type="ARBA" id="ARBA00022801"/>
    </source>
</evidence>
<dbReference type="SUPFAM" id="SSF103196">
    <property type="entry name" value="Roadblock/LC7 domain"/>
    <property type="match status" value="1"/>
</dbReference>
<feature type="region of interest" description="Disordered" evidence="9">
    <location>
        <begin position="875"/>
        <end position="933"/>
    </location>
</feature>
<evidence type="ECO:0000256" key="9">
    <source>
        <dbReference type="SAM" id="MobiDB-lite"/>
    </source>
</evidence>
<comment type="similarity">
    <text evidence="8">Belongs to the PPP phosphatase family.</text>
</comment>
<dbReference type="InterPro" id="IPR004843">
    <property type="entry name" value="Calcineurin-like_PHP"/>
</dbReference>
<dbReference type="Pfam" id="PF24681">
    <property type="entry name" value="Kelch_KLHDC2_KLHL20_DRC7"/>
    <property type="match status" value="2"/>
</dbReference>
<protein>
    <recommendedName>
        <fullName evidence="8">Serine/threonine-protein phosphatase</fullName>
        <ecNumber evidence="8">3.1.3.16</ecNumber>
    </recommendedName>
</protein>
<dbReference type="SUPFAM" id="SSF56300">
    <property type="entry name" value="Metallo-dependent phosphatases"/>
    <property type="match status" value="1"/>
</dbReference>
<keyword evidence="2" id="KW-0479">Metal-binding</keyword>
<feature type="compositionally biased region" description="Low complexity" evidence="9">
    <location>
        <begin position="895"/>
        <end position="905"/>
    </location>
</feature>
<comment type="catalytic activity">
    <reaction evidence="7 8">
        <text>O-phospho-L-threonyl-[protein] + H2O = L-threonyl-[protein] + phosphate</text>
        <dbReference type="Rhea" id="RHEA:47004"/>
        <dbReference type="Rhea" id="RHEA-COMP:11060"/>
        <dbReference type="Rhea" id="RHEA-COMP:11605"/>
        <dbReference type="ChEBI" id="CHEBI:15377"/>
        <dbReference type="ChEBI" id="CHEBI:30013"/>
        <dbReference type="ChEBI" id="CHEBI:43474"/>
        <dbReference type="ChEBI" id="CHEBI:61977"/>
        <dbReference type="EC" id="3.1.3.16"/>
    </reaction>
</comment>
<dbReference type="Proteomes" id="UP001141327">
    <property type="component" value="Unassembled WGS sequence"/>
</dbReference>
<gene>
    <name evidence="11" type="ORF">PAPYR_4344</name>
</gene>
<evidence type="ECO:0000256" key="4">
    <source>
        <dbReference type="ARBA" id="ARBA00022912"/>
    </source>
</evidence>
<keyword evidence="5" id="KW-0464">Manganese</keyword>
<feature type="region of interest" description="Disordered" evidence="9">
    <location>
        <begin position="1039"/>
        <end position="1091"/>
    </location>
</feature>
<dbReference type="PRINTS" id="PR00114">
    <property type="entry name" value="STPHPHTASE"/>
</dbReference>
<evidence type="ECO:0000256" key="6">
    <source>
        <dbReference type="ARBA" id="ARBA00047761"/>
    </source>
</evidence>
<evidence type="ECO:0000313" key="11">
    <source>
        <dbReference type="EMBL" id="KAJ4459611.1"/>
    </source>
</evidence>
<dbReference type="Gene3D" id="2.120.10.80">
    <property type="entry name" value="Kelch-type beta propeller"/>
    <property type="match status" value="2"/>
</dbReference>
<dbReference type="EC" id="3.1.3.16" evidence="8"/>
<proteinExistence type="inferred from homology"/>
<dbReference type="InterPro" id="IPR015915">
    <property type="entry name" value="Kelch-typ_b-propeller"/>
</dbReference>
<evidence type="ECO:0000256" key="1">
    <source>
        <dbReference type="ARBA" id="ARBA00001936"/>
    </source>
</evidence>
<accession>A0ABQ8UK64</accession>
<dbReference type="SMART" id="SM00156">
    <property type="entry name" value="PP2Ac"/>
    <property type="match status" value="1"/>
</dbReference>
<dbReference type="Pfam" id="PF00149">
    <property type="entry name" value="Metallophos"/>
    <property type="match status" value="1"/>
</dbReference>